<name>A0A9P6UU08_9FUNG</name>
<proteinExistence type="predicted"/>
<evidence type="ECO:0008006" key="4">
    <source>
        <dbReference type="Google" id="ProtNLM"/>
    </source>
</evidence>
<dbReference type="EMBL" id="JAAAIN010000155">
    <property type="protein sequence ID" value="KAG0319261.1"/>
    <property type="molecule type" value="Genomic_DNA"/>
</dbReference>
<feature type="region of interest" description="Disordered" evidence="1">
    <location>
        <begin position="535"/>
        <end position="555"/>
    </location>
</feature>
<protein>
    <recommendedName>
        <fullName evidence="4">F-box domain-containing protein</fullName>
    </recommendedName>
</protein>
<evidence type="ECO:0000313" key="2">
    <source>
        <dbReference type="EMBL" id="KAG0319261.1"/>
    </source>
</evidence>
<sequence>MDPISQLPVECLEHILRCIGTRSQLSISTLAALRLVNQHLSKVTLPFLLEDLFKMHYEAHHPYNIHKIQERVRTLLSYSTTPITHLYPALAFELFTDNTSHTTDTPSHASLSQTDYIRHVRSINLDRNTFRRYDDLGQVYEGHTPYSDERMNYIHSPEFMSICPLVGINPACPTHSNPKMLALALYPIVVYRQAIWALASPTIDQVVSLSIPMSDIRRYHGVVARLGKLEFIHVVVDLYYDCGRCGYGRTVRGRKPYRREAMRDLVQFVIELHQRFPGRLKTVTSSDSPWMRSGRWCAPIEIDSPEIQRCFDWAVQERRDLVASSGEVVPGNSAPTSSSNSELNPSASSMMTLPPPPPLYRPALGTRQLVPLTNVKMHDCNSSVIPDIASIGFAFSSTLEVLSVHITQVTGLRRTTIPDGRAWVSFPCLCLLEICAPYFQLALGRLLPEQCPLLALIKIQDGTREYSCRDIIPFNPGHFPELNNLELMGSNALSFNPATLASTKKLVTLKLYMPRVHCCFIPPIDELRRSYGLASEEEDGKGKDDGGNDANTSSSPFTIRPQWTWDWQLPALTHLYLNAEFAYWFEFKACFRVYIV</sequence>
<dbReference type="OrthoDB" id="2438950at2759"/>
<keyword evidence="3" id="KW-1185">Reference proteome</keyword>
<feature type="compositionally biased region" description="Low complexity" evidence="1">
    <location>
        <begin position="337"/>
        <end position="349"/>
    </location>
</feature>
<comment type="caution">
    <text evidence="2">The sequence shown here is derived from an EMBL/GenBank/DDBJ whole genome shotgun (WGS) entry which is preliminary data.</text>
</comment>
<evidence type="ECO:0000256" key="1">
    <source>
        <dbReference type="SAM" id="MobiDB-lite"/>
    </source>
</evidence>
<dbReference type="InterPro" id="IPR036047">
    <property type="entry name" value="F-box-like_dom_sf"/>
</dbReference>
<organism evidence="2 3">
    <name type="scientific">Linnemannia gamsii</name>
    <dbReference type="NCBI Taxonomy" id="64522"/>
    <lineage>
        <taxon>Eukaryota</taxon>
        <taxon>Fungi</taxon>
        <taxon>Fungi incertae sedis</taxon>
        <taxon>Mucoromycota</taxon>
        <taxon>Mortierellomycotina</taxon>
        <taxon>Mortierellomycetes</taxon>
        <taxon>Mortierellales</taxon>
        <taxon>Mortierellaceae</taxon>
        <taxon>Linnemannia</taxon>
    </lineage>
</organism>
<evidence type="ECO:0000313" key="3">
    <source>
        <dbReference type="Proteomes" id="UP000823405"/>
    </source>
</evidence>
<accession>A0A9P6UU08</accession>
<dbReference type="SUPFAM" id="SSF81383">
    <property type="entry name" value="F-box domain"/>
    <property type="match status" value="1"/>
</dbReference>
<dbReference type="Proteomes" id="UP000823405">
    <property type="component" value="Unassembled WGS sequence"/>
</dbReference>
<reference evidence="2" key="1">
    <citation type="journal article" date="2020" name="Fungal Divers.">
        <title>Resolving the Mortierellaceae phylogeny through synthesis of multi-gene phylogenetics and phylogenomics.</title>
        <authorList>
            <person name="Vandepol N."/>
            <person name="Liber J."/>
            <person name="Desiro A."/>
            <person name="Na H."/>
            <person name="Kennedy M."/>
            <person name="Barry K."/>
            <person name="Grigoriev I.V."/>
            <person name="Miller A.N."/>
            <person name="O'Donnell K."/>
            <person name="Stajich J.E."/>
            <person name="Bonito G."/>
        </authorList>
    </citation>
    <scope>NUCLEOTIDE SEQUENCE</scope>
    <source>
        <strain evidence="2">NVP60</strain>
    </source>
</reference>
<feature type="region of interest" description="Disordered" evidence="1">
    <location>
        <begin position="325"/>
        <end position="354"/>
    </location>
</feature>
<gene>
    <name evidence="2" type="ORF">BGZ97_002495</name>
</gene>
<dbReference type="AlphaFoldDB" id="A0A9P6UU08"/>